<keyword evidence="9" id="KW-1185">Reference proteome</keyword>
<dbReference type="PRINTS" id="PR00032">
    <property type="entry name" value="HTHARAC"/>
</dbReference>
<dbReference type="GO" id="GO:0043565">
    <property type="term" value="F:sequence-specific DNA binding"/>
    <property type="evidence" value="ECO:0007669"/>
    <property type="project" value="InterPro"/>
</dbReference>
<dbReference type="SUPFAM" id="SSF46689">
    <property type="entry name" value="Homeodomain-like"/>
    <property type="match status" value="1"/>
</dbReference>
<dbReference type="PANTHER" id="PTHR43280:SF2">
    <property type="entry name" value="HTH-TYPE TRANSCRIPTIONAL REGULATOR EXSA"/>
    <property type="match status" value="1"/>
</dbReference>
<organism evidence="8 9">
    <name type="scientific">Spirosoma validum</name>
    <dbReference type="NCBI Taxonomy" id="2771355"/>
    <lineage>
        <taxon>Bacteria</taxon>
        <taxon>Pseudomonadati</taxon>
        <taxon>Bacteroidota</taxon>
        <taxon>Cytophagia</taxon>
        <taxon>Cytophagales</taxon>
        <taxon>Cytophagaceae</taxon>
        <taxon>Spirosoma</taxon>
    </lineage>
</organism>
<reference evidence="8" key="1">
    <citation type="submission" date="2020-09" db="EMBL/GenBank/DDBJ databases">
        <authorList>
            <person name="Kim M.K."/>
        </authorList>
    </citation>
    <scope>NUCLEOTIDE SEQUENCE</scope>
    <source>
        <strain evidence="8">BT704</strain>
    </source>
</reference>
<dbReference type="SMART" id="SM00342">
    <property type="entry name" value="HTH_ARAC"/>
    <property type="match status" value="1"/>
</dbReference>
<dbReference type="Gene3D" id="1.10.287.130">
    <property type="match status" value="1"/>
</dbReference>
<dbReference type="InterPro" id="IPR036097">
    <property type="entry name" value="HisK_dim/P_sf"/>
</dbReference>
<dbReference type="GO" id="GO:0000155">
    <property type="term" value="F:phosphorelay sensor kinase activity"/>
    <property type="evidence" value="ECO:0007669"/>
    <property type="project" value="InterPro"/>
</dbReference>
<accession>A0A927AZB4</accession>
<evidence type="ECO:0000256" key="4">
    <source>
        <dbReference type="ARBA" id="ARBA00023125"/>
    </source>
</evidence>
<evidence type="ECO:0000313" key="9">
    <source>
        <dbReference type="Proteomes" id="UP000653797"/>
    </source>
</evidence>
<dbReference type="RefSeq" id="WP_191038142.1">
    <property type="nucleotide sequence ID" value="NZ_JACXAA010000002.1"/>
</dbReference>
<dbReference type="Pfam" id="PF12833">
    <property type="entry name" value="HTH_18"/>
    <property type="match status" value="1"/>
</dbReference>
<evidence type="ECO:0000313" key="8">
    <source>
        <dbReference type="EMBL" id="MBD2752506.1"/>
    </source>
</evidence>
<evidence type="ECO:0000256" key="3">
    <source>
        <dbReference type="ARBA" id="ARBA00023015"/>
    </source>
</evidence>
<dbReference type="CDD" id="cd00082">
    <property type="entry name" value="HisKA"/>
    <property type="match status" value="1"/>
</dbReference>
<proteinExistence type="predicted"/>
<dbReference type="Proteomes" id="UP000653797">
    <property type="component" value="Unassembled WGS sequence"/>
</dbReference>
<dbReference type="PROSITE" id="PS00041">
    <property type="entry name" value="HTH_ARAC_FAMILY_1"/>
    <property type="match status" value="1"/>
</dbReference>
<dbReference type="InterPro" id="IPR009057">
    <property type="entry name" value="Homeodomain-like_sf"/>
</dbReference>
<keyword evidence="6" id="KW-0812">Transmembrane</keyword>
<sequence>MNRAQKAGQWEARWHTFRLIVQPPFWKTGGFFVLLGLTLTSGLVLLYRSLLSRYKLRQQLVHRQMEAENLRQLDEMKSRFFANITHEFHTPLTLILGPLEQLLLQRQSTPIQRQLTGIETHARQLLNLINQLMDLTNQAPDPFLGQLYHLLDAHLSDPDFGVETMMSQLNLSRTNLFRKVKTLTGLSANDLLRQYRLKQATYYLSEGLRVSETAYRVGFESPAYFAKCFRKLYGLAPRDFVSQS</sequence>
<dbReference type="SUPFAM" id="SSF47384">
    <property type="entry name" value="Homodimeric domain of signal transducing histidine kinase"/>
    <property type="match status" value="1"/>
</dbReference>
<evidence type="ECO:0000256" key="6">
    <source>
        <dbReference type="SAM" id="Phobius"/>
    </source>
</evidence>
<dbReference type="PANTHER" id="PTHR43280">
    <property type="entry name" value="ARAC-FAMILY TRANSCRIPTIONAL REGULATOR"/>
    <property type="match status" value="1"/>
</dbReference>
<dbReference type="EC" id="2.7.13.3" evidence="2"/>
<dbReference type="AlphaFoldDB" id="A0A927AZB4"/>
<keyword evidence="6" id="KW-0472">Membrane</keyword>
<dbReference type="InterPro" id="IPR003661">
    <property type="entry name" value="HisK_dim/P_dom"/>
</dbReference>
<evidence type="ECO:0000256" key="2">
    <source>
        <dbReference type="ARBA" id="ARBA00012438"/>
    </source>
</evidence>
<evidence type="ECO:0000256" key="1">
    <source>
        <dbReference type="ARBA" id="ARBA00000085"/>
    </source>
</evidence>
<dbReference type="EMBL" id="JACXAA010000002">
    <property type="protein sequence ID" value="MBD2752506.1"/>
    <property type="molecule type" value="Genomic_DNA"/>
</dbReference>
<dbReference type="InterPro" id="IPR018060">
    <property type="entry name" value="HTH_AraC"/>
</dbReference>
<name>A0A927AZB4_9BACT</name>
<dbReference type="Pfam" id="PF00512">
    <property type="entry name" value="HisKA"/>
    <property type="match status" value="1"/>
</dbReference>
<protein>
    <recommendedName>
        <fullName evidence="2">histidine kinase</fullName>
        <ecNumber evidence="2">2.7.13.3</ecNumber>
    </recommendedName>
</protein>
<keyword evidence="5" id="KW-0804">Transcription</keyword>
<feature type="transmembrane region" description="Helical" evidence="6">
    <location>
        <begin position="25"/>
        <end position="47"/>
    </location>
</feature>
<evidence type="ECO:0000256" key="5">
    <source>
        <dbReference type="ARBA" id="ARBA00023163"/>
    </source>
</evidence>
<feature type="domain" description="HTH araC/xylS-type" evidence="7">
    <location>
        <begin position="145"/>
        <end position="243"/>
    </location>
</feature>
<dbReference type="SMART" id="SM00388">
    <property type="entry name" value="HisKA"/>
    <property type="match status" value="1"/>
</dbReference>
<comment type="caution">
    <text evidence="8">The sequence shown here is derived from an EMBL/GenBank/DDBJ whole genome shotgun (WGS) entry which is preliminary data.</text>
</comment>
<keyword evidence="4" id="KW-0238">DNA-binding</keyword>
<comment type="catalytic activity">
    <reaction evidence="1">
        <text>ATP + protein L-histidine = ADP + protein N-phospho-L-histidine.</text>
        <dbReference type="EC" id="2.7.13.3"/>
    </reaction>
</comment>
<dbReference type="Gene3D" id="1.10.10.60">
    <property type="entry name" value="Homeodomain-like"/>
    <property type="match status" value="1"/>
</dbReference>
<keyword evidence="3" id="KW-0805">Transcription regulation</keyword>
<dbReference type="GO" id="GO:0003700">
    <property type="term" value="F:DNA-binding transcription factor activity"/>
    <property type="evidence" value="ECO:0007669"/>
    <property type="project" value="InterPro"/>
</dbReference>
<keyword evidence="6" id="KW-1133">Transmembrane helix</keyword>
<dbReference type="InterPro" id="IPR018062">
    <property type="entry name" value="HTH_AraC-typ_CS"/>
</dbReference>
<dbReference type="InterPro" id="IPR020449">
    <property type="entry name" value="Tscrpt_reg_AraC-type_HTH"/>
</dbReference>
<evidence type="ECO:0000259" key="7">
    <source>
        <dbReference type="PROSITE" id="PS01124"/>
    </source>
</evidence>
<gene>
    <name evidence="8" type="ORF">IC230_06370</name>
</gene>
<dbReference type="PROSITE" id="PS01124">
    <property type="entry name" value="HTH_ARAC_FAMILY_2"/>
    <property type="match status" value="1"/>
</dbReference>